<organism evidence="1 2">
    <name type="scientific">Stylophora pistillata</name>
    <name type="common">Smooth cauliflower coral</name>
    <dbReference type="NCBI Taxonomy" id="50429"/>
    <lineage>
        <taxon>Eukaryota</taxon>
        <taxon>Metazoa</taxon>
        <taxon>Cnidaria</taxon>
        <taxon>Anthozoa</taxon>
        <taxon>Hexacorallia</taxon>
        <taxon>Scleractinia</taxon>
        <taxon>Astrocoeniina</taxon>
        <taxon>Pocilloporidae</taxon>
        <taxon>Stylophora</taxon>
    </lineage>
</organism>
<dbReference type="OrthoDB" id="5973321at2759"/>
<dbReference type="NCBIfam" id="NF040941">
    <property type="entry name" value="GGGWT_bact"/>
    <property type="match status" value="1"/>
</dbReference>
<keyword evidence="2" id="KW-1185">Reference proteome</keyword>
<evidence type="ECO:0008006" key="3">
    <source>
        <dbReference type="Google" id="ProtNLM"/>
    </source>
</evidence>
<dbReference type="EMBL" id="LSMT01000177">
    <property type="protein sequence ID" value="PFX24409.1"/>
    <property type="molecule type" value="Genomic_DNA"/>
</dbReference>
<dbReference type="STRING" id="50429.A0A2B4S5T6"/>
<proteinExistence type="predicted"/>
<dbReference type="SUPFAM" id="SSF56496">
    <property type="entry name" value="Fibrinogen C-terminal domain-like"/>
    <property type="match status" value="1"/>
</dbReference>
<gene>
    <name evidence="1" type="ORF">AWC38_SpisGene11001</name>
</gene>
<dbReference type="InterPro" id="IPR036056">
    <property type="entry name" value="Fibrinogen-like_C"/>
</dbReference>
<comment type="caution">
    <text evidence="1">The sequence shown here is derived from an EMBL/GenBank/DDBJ whole genome shotgun (WGS) entry which is preliminary data.</text>
</comment>
<evidence type="ECO:0000313" key="1">
    <source>
        <dbReference type="EMBL" id="PFX24409.1"/>
    </source>
</evidence>
<sequence>MADKYNNTWMHPRSQHWHLVDFVIVRQREISDVRVTRAMRGAECWTDHRLVRAIITLYIPPPHRNRSKTVRASYNVTRLKNPTCLAKFQEVLDEKLQDGLTSESGSRRWSSFKCTVVDTAKEVLGAKTRRHEDWFDEDNDKHKACAREVLHAKNKAYIEWQNDLCSIFKRERFKILQATVQTDLPLMQDHWWQEKATEVQRYADTHNSKKFFSALKTVFGPSASGYSPLLSSDGSTLIKDQEGLTKRWHEHFSNLLNRPSSVDADALSQIPQQPTQDWLAKPPTIDEMKKAICQVNSGRASGKDGIPAEIYKAAGPNALELSIWEEDEMADDFRYALINCQEIKRKYPKAKSGVRLIDPWPNSEPIEVYCELDIAGGGFTFLPHSFTTGSDAQQIVDSLFKDKTNVLLKLKKKVGGSEWYTLIQPHPDYTNTDFGVLVDSYHGYTQPKNAFMKEYIFLGILPKSVANKKTTQGFRSNGEVIEFESSDGNPNSLFAFMPNRNGETPSNYARNLRYEKTGVAVDWRSNAKLIASPEHKMPKWFFFFTELHFGGGGCYTSSDRWSKFGFNSTAIGIR</sequence>
<dbReference type="InterPro" id="IPR014716">
    <property type="entry name" value="Fibrinogen_a/b/g_C_1"/>
</dbReference>
<dbReference type="AlphaFoldDB" id="A0A2B4S5T6"/>
<reference evidence="2" key="1">
    <citation type="journal article" date="2017" name="bioRxiv">
        <title>Comparative analysis of the genomes of Stylophora pistillata and Acropora digitifera provides evidence for extensive differences between species of corals.</title>
        <authorList>
            <person name="Voolstra C.R."/>
            <person name="Li Y."/>
            <person name="Liew Y.J."/>
            <person name="Baumgarten S."/>
            <person name="Zoccola D."/>
            <person name="Flot J.-F."/>
            <person name="Tambutte S."/>
            <person name="Allemand D."/>
            <person name="Aranda M."/>
        </authorList>
    </citation>
    <scope>NUCLEOTIDE SEQUENCE [LARGE SCALE GENOMIC DNA]</scope>
</reference>
<protein>
    <recommendedName>
        <fullName evidence="3">Endonuclease/exonuclease/phosphatase domain-containing protein</fullName>
    </recommendedName>
</protein>
<dbReference type="Gene3D" id="3.90.215.10">
    <property type="entry name" value="Gamma Fibrinogen, chain A, domain 1"/>
    <property type="match status" value="1"/>
</dbReference>
<name>A0A2B4S5T6_STYPI</name>
<evidence type="ECO:0000313" key="2">
    <source>
        <dbReference type="Proteomes" id="UP000225706"/>
    </source>
</evidence>
<accession>A0A2B4S5T6</accession>
<dbReference type="Proteomes" id="UP000225706">
    <property type="component" value="Unassembled WGS sequence"/>
</dbReference>